<dbReference type="CDD" id="cd06179">
    <property type="entry name" value="MFS_TRI12_like"/>
    <property type="match status" value="1"/>
</dbReference>
<evidence type="ECO:0000313" key="8">
    <source>
        <dbReference type="EMBL" id="KPI40331.1"/>
    </source>
</evidence>
<feature type="transmembrane region" description="Helical" evidence="6">
    <location>
        <begin position="375"/>
        <end position="394"/>
    </location>
</feature>
<dbReference type="SUPFAM" id="SSF103473">
    <property type="entry name" value="MFS general substrate transporter"/>
    <property type="match status" value="1"/>
</dbReference>
<dbReference type="PANTHER" id="PTHR23501">
    <property type="entry name" value="MAJOR FACILITATOR SUPERFAMILY"/>
    <property type="match status" value="1"/>
</dbReference>
<dbReference type="Gene3D" id="1.20.1250.20">
    <property type="entry name" value="MFS general substrate transporter like domains"/>
    <property type="match status" value="1"/>
</dbReference>
<evidence type="ECO:0000313" key="9">
    <source>
        <dbReference type="Proteomes" id="UP000038010"/>
    </source>
</evidence>
<dbReference type="GO" id="GO:0022857">
    <property type="term" value="F:transmembrane transporter activity"/>
    <property type="evidence" value="ECO:0007669"/>
    <property type="project" value="InterPro"/>
</dbReference>
<evidence type="ECO:0000256" key="4">
    <source>
        <dbReference type="ARBA" id="ARBA00022989"/>
    </source>
</evidence>
<dbReference type="GO" id="GO:0005886">
    <property type="term" value="C:plasma membrane"/>
    <property type="evidence" value="ECO:0007669"/>
    <property type="project" value="TreeGrafter"/>
</dbReference>
<keyword evidence="3 6" id="KW-0812">Transmembrane</keyword>
<feature type="transmembrane region" description="Helical" evidence="6">
    <location>
        <begin position="400"/>
        <end position="424"/>
    </location>
</feature>
<dbReference type="VEuPathDB" id="FungiDB:AB675_7436"/>
<dbReference type="RefSeq" id="XP_018000294.1">
    <property type="nucleotide sequence ID" value="XM_018147805.1"/>
</dbReference>
<evidence type="ECO:0000256" key="2">
    <source>
        <dbReference type="ARBA" id="ARBA00022448"/>
    </source>
</evidence>
<gene>
    <name evidence="8" type="ORF">AB675_7436</name>
</gene>
<dbReference type="OrthoDB" id="2587356at2759"/>
<dbReference type="AlphaFoldDB" id="A0A0N0NMD4"/>
<feature type="transmembrane region" description="Helical" evidence="6">
    <location>
        <begin position="161"/>
        <end position="185"/>
    </location>
</feature>
<dbReference type="InterPro" id="IPR020846">
    <property type="entry name" value="MFS_dom"/>
</dbReference>
<feature type="transmembrane region" description="Helical" evidence="6">
    <location>
        <begin position="348"/>
        <end position="368"/>
    </location>
</feature>
<feature type="transmembrane region" description="Helical" evidence="6">
    <location>
        <begin position="50"/>
        <end position="68"/>
    </location>
</feature>
<evidence type="ECO:0000256" key="1">
    <source>
        <dbReference type="ARBA" id="ARBA00004141"/>
    </source>
</evidence>
<feature type="transmembrane region" description="Helical" evidence="6">
    <location>
        <begin position="74"/>
        <end position="92"/>
    </location>
</feature>
<dbReference type="EMBL" id="LFJN01000012">
    <property type="protein sequence ID" value="KPI40331.1"/>
    <property type="molecule type" value="Genomic_DNA"/>
</dbReference>
<keyword evidence="4 6" id="KW-1133">Transmembrane helix</keyword>
<accession>A0A0N0NMD4</accession>
<feature type="transmembrane region" description="Helical" evidence="6">
    <location>
        <begin position="307"/>
        <end position="328"/>
    </location>
</feature>
<feature type="transmembrane region" description="Helical" evidence="6">
    <location>
        <begin position="266"/>
        <end position="287"/>
    </location>
</feature>
<keyword evidence="9" id="KW-1185">Reference proteome</keyword>
<dbReference type="InterPro" id="IPR053791">
    <property type="entry name" value="MFS_Tri12-like"/>
</dbReference>
<dbReference type="Pfam" id="PF06609">
    <property type="entry name" value="TRI12"/>
    <property type="match status" value="1"/>
</dbReference>
<comment type="subcellular location">
    <subcellularLocation>
        <location evidence="1">Membrane</location>
        <topology evidence="1">Multi-pass membrane protein</topology>
    </subcellularLocation>
</comment>
<evidence type="ECO:0000256" key="3">
    <source>
        <dbReference type="ARBA" id="ARBA00022692"/>
    </source>
</evidence>
<dbReference type="PROSITE" id="PS00216">
    <property type="entry name" value="SUGAR_TRANSPORT_1"/>
    <property type="match status" value="1"/>
</dbReference>
<feature type="transmembrane region" description="Helical" evidence="6">
    <location>
        <begin position="104"/>
        <end position="122"/>
    </location>
</feature>
<feature type="transmembrane region" description="Helical" evidence="6">
    <location>
        <begin position="233"/>
        <end position="254"/>
    </location>
</feature>
<feature type="transmembrane region" description="Helical" evidence="6">
    <location>
        <begin position="431"/>
        <end position="453"/>
    </location>
</feature>
<evidence type="ECO:0000256" key="6">
    <source>
        <dbReference type="SAM" id="Phobius"/>
    </source>
</evidence>
<keyword evidence="2" id="KW-0813">Transport</keyword>
<dbReference type="InterPro" id="IPR005829">
    <property type="entry name" value="Sugar_transporter_CS"/>
</dbReference>
<dbReference type="InterPro" id="IPR010573">
    <property type="entry name" value="MFS_Str1/Tri12-like"/>
</dbReference>
<dbReference type="Proteomes" id="UP000038010">
    <property type="component" value="Unassembled WGS sequence"/>
</dbReference>
<dbReference type="PROSITE" id="PS50850">
    <property type="entry name" value="MFS"/>
    <property type="match status" value="1"/>
</dbReference>
<feature type="transmembrane region" description="Helical" evidence="6">
    <location>
        <begin position="128"/>
        <end position="149"/>
    </location>
</feature>
<dbReference type="InterPro" id="IPR036259">
    <property type="entry name" value="MFS_trans_sf"/>
</dbReference>
<keyword evidence="5 6" id="KW-0472">Membrane</keyword>
<organism evidence="8 9">
    <name type="scientific">Cyphellophora attinorum</name>
    <dbReference type="NCBI Taxonomy" id="1664694"/>
    <lineage>
        <taxon>Eukaryota</taxon>
        <taxon>Fungi</taxon>
        <taxon>Dikarya</taxon>
        <taxon>Ascomycota</taxon>
        <taxon>Pezizomycotina</taxon>
        <taxon>Eurotiomycetes</taxon>
        <taxon>Chaetothyriomycetidae</taxon>
        <taxon>Chaetothyriales</taxon>
        <taxon>Cyphellophoraceae</taxon>
        <taxon>Cyphellophora</taxon>
    </lineage>
</organism>
<feature type="transmembrane region" description="Helical" evidence="6">
    <location>
        <begin position="524"/>
        <end position="543"/>
    </location>
</feature>
<feature type="transmembrane region" description="Helical" evidence="6">
    <location>
        <begin position="191"/>
        <end position="212"/>
    </location>
</feature>
<dbReference type="GeneID" id="28739685"/>
<feature type="domain" description="Major facilitator superfamily (MFS) profile" evidence="7">
    <location>
        <begin position="28"/>
        <end position="548"/>
    </location>
</feature>
<proteinExistence type="predicted"/>
<evidence type="ECO:0000259" key="7">
    <source>
        <dbReference type="PROSITE" id="PS50850"/>
    </source>
</evidence>
<comment type="caution">
    <text evidence="8">The sequence shown here is derived from an EMBL/GenBank/DDBJ whole genome shotgun (WGS) entry which is preliminary data.</text>
</comment>
<protein>
    <submittedName>
        <fullName evidence="8">Vacuolar basic amino acid transporter 5</fullName>
    </submittedName>
</protein>
<dbReference type="PANTHER" id="PTHR23501:SF109">
    <property type="entry name" value="MAJOR FACILITATOR SUPERFAMILY (MFS) PROFILE DOMAIN-CONTAINING PROTEIN-RELATED"/>
    <property type="match status" value="1"/>
</dbReference>
<name>A0A0N0NMD4_9EURO</name>
<sequence>MTREKIRRVAERPHVSGSLGMEHLSAYTLFVLLTCNFLHQKALGFTYETMLFSFVLPAAILLNINQSIGPSTQYTWIATSWTLATAVTQTIAGRCSDIFGRRNFFIAGNIAGLVGCTIGARASSIDMVIAATAVMGFGAGLQYLSPAAACEIVPRKYRGTVMGFLSIVGIPGSGFGSVIAFAIVRSYTWRWTFYLGMMLNGVALVLVILFYWPPDFHKLHPEGKTRFQQIKELDFVGLLLFGGGLTTFLVGISFGGNPYPWKSATVVAPIIIGGTALLIGFPVWEAYGPTNGIKLCPPHVVKNIRGVVMPLVVGFVAGMALISLQVFWPQQVQILYQQDLRQAGWYILSYNASTTAGCIISGALFAILRKTKYQLIVYVFWSTLFISLMSTVSQNTPARAIVFVALASFAVGAVQILAIVFVGFGVEDKHIGVAVGLLNTLRSTGGAIALSIYSSVFLNKVSKVLVPRISAAVVQAGLPTTSLQGFIVDLTSGVPPTSVPGVTPEIIAAGVDAMKSAYSSGFRLLFLTAIAFGLVSCIAVCFVHSVDSHLTKETAVKVGKLGGRTEAEVLSEKTPAPEDA</sequence>
<evidence type="ECO:0000256" key="5">
    <source>
        <dbReference type="ARBA" id="ARBA00023136"/>
    </source>
</evidence>
<reference evidence="8 9" key="1">
    <citation type="submission" date="2015-06" db="EMBL/GenBank/DDBJ databases">
        <title>Draft genome of the ant-associated black yeast Phialophora attae CBS 131958.</title>
        <authorList>
            <person name="Moreno L.F."/>
            <person name="Stielow B.J."/>
            <person name="de Hoog S."/>
            <person name="Vicente V.A."/>
            <person name="Weiss V.A."/>
            <person name="de Vries M."/>
            <person name="Cruz L.M."/>
            <person name="Souza E.M."/>
        </authorList>
    </citation>
    <scope>NUCLEOTIDE SEQUENCE [LARGE SCALE GENOMIC DNA]</scope>
    <source>
        <strain evidence="8 9">CBS 131958</strain>
    </source>
</reference>